<dbReference type="GO" id="GO:0046325">
    <property type="term" value="P:negative regulation of D-glucose import"/>
    <property type="evidence" value="ECO:0007669"/>
    <property type="project" value="InterPro"/>
</dbReference>
<keyword evidence="2" id="KW-1185">Reference proteome</keyword>
<gene>
    <name evidence="1" type="ordered locus">Dd703_0625</name>
</gene>
<dbReference type="KEGG" id="dda:Dd703_0625"/>
<name>C6C9I5_MUSP7</name>
<sequence length="52" mass="6609">MTCQYRFYVRWLCHGRRGLWRFLSTSQRMALLLQVTQWQIGEMNEEEYRHWL</sequence>
<evidence type="ECO:0008006" key="3">
    <source>
        <dbReference type="Google" id="ProtNLM"/>
    </source>
</evidence>
<dbReference type="HOGENOM" id="CLU_211073_0_0_6"/>
<protein>
    <recommendedName>
        <fullName evidence="3">Glucose uptake inhibitor SgrT</fullName>
    </recommendedName>
</protein>
<dbReference type="Pfam" id="PF15894">
    <property type="entry name" value="SgrT"/>
    <property type="match status" value="1"/>
</dbReference>
<evidence type="ECO:0000313" key="1">
    <source>
        <dbReference type="EMBL" id="ACS84436.1"/>
    </source>
</evidence>
<dbReference type="Proteomes" id="UP000002734">
    <property type="component" value="Chromosome"/>
</dbReference>
<reference evidence="1" key="1">
    <citation type="submission" date="2009-06" db="EMBL/GenBank/DDBJ databases">
        <title>Complete sequence of Dickeya dadantii Ech703.</title>
        <authorList>
            <consortium name="US DOE Joint Genome Institute"/>
            <person name="Lucas S."/>
            <person name="Copeland A."/>
            <person name="Lapidus A."/>
            <person name="Glavina del Rio T."/>
            <person name="Dalin E."/>
            <person name="Tice H."/>
            <person name="Bruce D."/>
            <person name="Goodwin L."/>
            <person name="Pitluck S."/>
            <person name="Chertkov O."/>
            <person name="Brettin T."/>
            <person name="Detter J.C."/>
            <person name="Han C."/>
            <person name="Larimer F."/>
            <person name="Land M."/>
            <person name="Hauser L."/>
            <person name="Kyrpides N."/>
            <person name="Mikhailova N."/>
            <person name="Balakrishnan V."/>
            <person name="Glasner J."/>
            <person name="Perna N.T."/>
        </authorList>
    </citation>
    <scope>NUCLEOTIDE SEQUENCE [LARGE SCALE GENOMIC DNA]</scope>
    <source>
        <strain evidence="1">Ech703</strain>
    </source>
</reference>
<dbReference type="InterPro" id="IPR031767">
    <property type="entry name" value="SgrT"/>
</dbReference>
<organism evidence="1 2">
    <name type="scientific">Musicola paradisiaca (strain Ech703)</name>
    <name type="common">Dickeya paradisiaca</name>
    <name type="synonym">Dickeya dadantii</name>
    <dbReference type="NCBI Taxonomy" id="579405"/>
    <lineage>
        <taxon>Bacteria</taxon>
        <taxon>Pseudomonadati</taxon>
        <taxon>Pseudomonadota</taxon>
        <taxon>Gammaproteobacteria</taxon>
        <taxon>Enterobacterales</taxon>
        <taxon>Pectobacteriaceae</taxon>
        <taxon>Musicola</taxon>
    </lineage>
</organism>
<dbReference type="EMBL" id="CP001654">
    <property type="protein sequence ID" value="ACS84436.1"/>
    <property type="molecule type" value="Genomic_DNA"/>
</dbReference>
<dbReference type="AlphaFoldDB" id="C6C9I5"/>
<accession>C6C9I5</accession>
<proteinExistence type="predicted"/>
<evidence type="ECO:0000313" key="2">
    <source>
        <dbReference type="Proteomes" id="UP000002734"/>
    </source>
</evidence>